<dbReference type="SMART" id="SM00049">
    <property type="entry name" value="DEP"/>
    <property type="match status" value="1"/>
</dbReference>
<dbReference type="SUPFAM" id="SSF52833">
    <property type="entry name" value="Thioredoxin-like"/>
    <property type="match status" value="1"/>
</dbReference>
<evidence type="ECO:0000259" key="4">
    <source>
        <dbReference type="PROSITE" id="PS50186"/>
    </source>
</evidence>
<dbReference type="InParanoid" id="A0A1X7UG03"/>
<dbReference type="GO" id="GO:0004601">
    <property type="term" value="F:peroxidase activity"/>
    <property type="evidence" value="ECO:0007669"/>
    <property type="project" value="UniProtKB-KW"/>
</dbReference>
<sequence>MSSLQCSASVSSKVSEDRSRDIRRADALLQKIRSLGGLSIQDRTYHLRSYYSCFIASELVDWLITSGEAEDRAQAVLLGQLLIDTDYIHHVVDEHNFEDAYLFFRFRQDEPPHEAMSGPSVAYMKGEQGTLISLLAKRRPLALGWSYGVFALSSKNKKIYQFKSELDSSPVQVFCLECMSVQPDAVKTSGRFSLQFYENHPQGKEKALCLAADNVDTQFMWIRALSSCGVEVLQSPEEETAQLKNATSIFEFSAVDIDKKTVSLDKYRGHVTLIVNVASQ</sequence>
<dbReference type="PROSITE" id="PS50186">
    <property type="entry name" value="DEP"/>
    <property type="match status" value="1"/>
</dbReference>
<dbReference type="eggNOG" id="KOG1651">
    <property type="taxonomic scope" value="Eukaryota"/>
</dbReference>
<dbReference type="InterPro" id="IPR000591">
    <property type="entry name" value="DEP_dom"/>
</dbReference>
<dbReference type="GO" id="GO:0035556">
    <property type="term" value="P:intracellular signal transduction"/>
    <property type="evidence" value="ECO:0007669"/>
    <property type="project" value="InterPro"/>
</dbReference>
<evidence type="ECO:0000256" key="3">
    <source>
        <dbReference type="ARBA" id="ARBA00023002"/>
    </source>
</evidence>
<dbReference type="SUPFAM" id="SSF46785">
    <property type="entry name" value="Winged helix' DNA-binding domain"/>
    <property type="match status" value="1"/>
</dbReference>
<comment type="similarity">
    <text evidence="1">Belongs to the glutathione peroxidase family.</text>
</comment>
<organism evidence="5">
    <name type="scientific">Amphimedon queenslandica</name>
    <name type="common">Sponge</name>
    <dbReference type="NCBI Taxonomy" id="400682"/>
    <lineage>
        <taxon>Eukaryota</taxon>
        <taxon>Metazoa</taxon>
        <taxon>Porifera</taxon>
        <taxon>Demospongiae</taxon>
        <taxon>Heteroscleromorpha</taxon>
        <taxon>Haplosclerida</taxon>
        <taxon>Niphatidae</taxon>
        <taxon>Amphimedon</taxon>
    </lineage>
</organism>
<dbReference type="InterPro" id="IPR011993">
    <property type="entry name" value="PH-like_dom_sf"/>
</dbReference>
<dbReference type="InterPro" id="IPR036388">
    <property type="entry name" value="WH-like_DNA-bd_sf"/>
</dbReference>
<dbReference type="InterPro" id="IPR036249">
    <property type="entry name" value="Thioredoxin-like_sf"/>
</dbReference>
<dbReference type="InterPro" id="IPR036390">
    <property type="entry name" value="WH_DNA-bd_sf"/>
</dbReference>
<feature type="domain" description="DEP" evidence="4">
    <location>
        <begin position="34"/>
        <end position="108"/>
    </location>
</feature>
<dbReference type="OrthoDB" id="39497at2759"/>
<dbReference type="InterPro" id="IPR051832">
    <property type="entry name" value="mTOR-Rac_regulators"/>
</dbReference>
<dbReference type="InterPro" id="IPR000889">
    <property type="entry name" value="Glutathione_peroxidase"/>
</dbReference>
<dbReference type="CDD" id="cd04371">
    <property type="entry name" value="DEP"/>
    <property type="match status" value="1"/>
</dbReference>
<dbReference type="PROSITE" id="PS51355">
    <property type="entry name" value="GLUTATHIONE_PEROXID_3"/>
    <property type="match status" value="1"/>
</dbReference>
<dbReference type="STRING" id="400682.A0A1X7UG03"/>
<dbReference type="Gene3D" id="3.40.30.10">
    <property type="entry name" value="Glutaredoxin"/>
    <property type="match status" value="1"/>
</dbReference>
<reference evidence="5" key="1">
    <citation type="submission" date="2017-05" db="UniProtKB">
        <authorList>
            <consortium name="EnsemblMetazoa"/>
        </authorList>
    </citation>
    <scope>IDENTIFICATION</scope>
</reference>
<dbReference type="Pfam" id="PF00610">
    <property type="entry name" value="DEP"/>
    <property type="match status" value="1"/>
</dbReference>
<dbReference type="GO" id="GO:0023051">
    <property type="term" value="P:regulation of signaling"/>
    <property type="evidence" value="ECO:0007669"/>
    <property type="project" value="TreeGrafter"/>
</dbReference>
<evidence type="ECO:0000313" key="5">
    <source>
        <dbReference type="EnsemblMetazoa" id="Aqu2.1.26575_001"/>
    </source>
</evidence>
<proteinExistence type="inferred from homology"/>
<dbReference type="EnsemblMetazoa" id="Aqu2.1.26575_001">
    <property type="protein sequence ID" value="Aqu2.1.26575_001"/>
    <property type="gene ID" value="Aqu2.1.26575"/>
</dbReference>
<name>A0A1X7UG03_AMPQE</name>
<dbReference type="AlphaFoldDB" id="A0A1X7UG03"/>
<keyword evidence="3" id="KW-0560">Oxidoreductase</keyword>
<protein>
    <recommendedName>
        <fullName evidence="4">DEP domain-containing protein</fullName>
    </recommendedName>
</protein>
<evidence type="ECO:0000256" key="1">
    <source>
        <dbReference type="ARBA" id="ARBA00006926"/>
    </source>
</evidence>
<dbReference type="GO" id="GO:0006979">
    <property type="term" value="P:response to oxidative stress"/>
    <property type="evidence" value="ECO:0007669"/>
    <property type="project" value="InterPro"/>
</dbReference>
<dbReference type="Gene3D" id="1.10.10.10">
    <property type="entry name" value="Winged helix-like DNA-binding domain superfamily/Winged helix DNA-binding domain"/>
    <property type="match status" value="1"/>
</dbReference>
<dbReference type="Gene3D" id="2.30.29.30">
    <property type="entry name" value="Pleckstrin-homology domain (PH domain)/Phosphotyrosine-binding domain (PTB)"/>
    <property type="match status" value="1"/>
</dbReference>
<dbReference type="SUPFAM" id="SSF50729">
    <property type="entry name" value="PH domain-like"/>
    <property type="match status" value="1"/>
</dbReference>
<evidence type="ECO:0000256" key="2">
    <source>
        <dbReference type="ARBA" id="ARBA00022559"/>
    </source>
</evidence>
<accession>A0A1X7UG03</accession>
<keyword evidence="2" id="KW-0575">Peroxidase</keyword>
<dbReference type="PANTHER" id="PTHR22829">
    <property type="entry name" value="DEP DOMAIN PROTEIN"/>
    <property type="match status" value="1"/>
</dbReference>
<dbReference type="PANTHER" id="PTHR22829:SF16">
    <property type="entry name" value="PH DOMAIN-CONTAINING PROTEIN"/>
    <property type="match status" value="1"/>
</dbReference>